<evidence type="ECO:0000256" key="5">
    <source>
        <dbReference type="ARBA" id="ARBA00023242"/>
    </source>
</evidence>
<feature type="compositionally biased region" description="Basic and acidic residues" evidence="7">
    <location>
        <begin position="573"/>
        <end position="584"/>
    </location>
</feature>
<evidence type="ECO:0000313" key="12">
    <source>
        <dbReference type="RefSeq" id="XP_055885144.1"/>
    </source>
</evidence>
<dbReference type="PANTHER" id="PTHR15081:SF1">
    <property type="entry name" value="NUCLEAR AUTOANTIGENIC SPERM PROTEIN"/>
    <property type="match status" value="1"/>
</dbReference>
<dbReference type="SMART" id="SM00028">
    <property type="entry name" value="TPR"/>
    <property type="match status" value="2"/>
</dbReference>
<feature type="compositionally biased region" description="Acidic residues" evidence="7">
    <location>
        <begin position="289"/>
        <end position="326"/>
    </location>
</feature>
<dbReference type="GO" id="GO:0005654">
    <property type="term" value="C:nucleoplasm"/>
    <property type="evidence" value="ECO:0007669"/>
    <property type="project" value="TreeGrafter"/>
</dbReference>
<dbReference type="OMA" id="GRTANEC"/>
<dbReference type="RefSeq" id="XP_055885146.1">
    <property type="nucleotide sequence ID" value="XM_056029171.1"/>
</dbReference>
<dbReference type="RefSeq" id="XP_055885143.1">
    <property type="nucleotide sequence ID" value="XM_056029168.1"/>
</dbReference>
<feature type="region of interest" description="Disordered" evidence="7">
    <location>
        <begin position="504"/>
        <end position="681"/>
    </location>
</feature>
<feature type="compositionally biased region" description="Basic and acidic residues" evidence="7">
    <location>
        <begin position="222"/>
        <end position="271"/>
    </location>
</feature>
<dbReference type="InterPro" id="IPR011990">
    <property type="entry name" value="TPR-like_helical_dom_sf"/>
</dbReference>
<feature type="compositionally biased region" description="Basic and acidic residues" evidence="7">
    <location>
        <begin position="107"/>
        <end position="126"/>
    </location>
</feature>
<proteinExistence type="inferred from homology"/>
<feature type="region of interest" description="Disordered" evidence="7">
    <location>
        <begin position="94"/>
        <end position="326"/>
    </location>
</feature>
<dbReference type="OrthoDB" id="5587616at2759"/>
<dbReference type="RefSeq" id="XP_055885142.1">
    <property type="nucleotide sequence ID" value="XM_056029167.1"/>
</dbReference>
<evidence type="ECO:0000256" key="4">
    <source>
        <dbReference type="ARBA" id="ARBA00022803"/>
    </source>
</evidence>
<dbReference type="InterPro" id="IPR019734">
    <property type="entry name" value="TPR_rpt"/>
</dbReference>
<keyword evidence="9" id="KW-1185">Reference proteome</keyword>
<accession>A0A9W3ACX3</accession>
<evidence type="ECO:0000313" key="10">
    <source>
        <dbReference type="RefSeq" id="XP_055885142.1"/>
    </source>
</evidence>
<evidence type="ECO:0000256" key="7">
    <source>
        <dbReference type="SAM" id="MobiDB-lite"/>
    </source>
</evidence>
<dbReference type="PANTHER" id="PTHR15081">
    <property type="entry name" value="NUCLEAR AUTOANTIGENIC SPERM PROTEIN NASP -RELATED"/>
    <property type="match status" value="1"/>
</dbReference>
<organism evidence="9 10">
    <name type="scientific">Biomphalaria glabrata</name>
    <name type="common">Bloodfluke planorb</name>
    <name type="synonym">Freshwater snail</name>
    <dbReference type="NCBI Taxonomy" id="6526"/>
    <lineage>
        <taxon>Eukaryota</taxon>
        <taxon>Metazoa</taxon>
        <taxon>Spiralia</taxon>
        <taxon>Lophotrochozoa</taxon>
        <taxon>Mollusca</taxon>
        <taxon>Gastropoda</taxon>
        <taxon>Heterobranchia</taxon>
        <taxon>Euthyneura</taxon>
        <taxon>Panpulmonata</taxon>
        <taxon>Hygrophila</taxon>
        <taxon>Lymnaeoidea</taxon>
        <taxon>Planorbidae</taxon>
        <taxon>Biomphalaria</taxon>
    </lineage>
</organism>
<comment type="similarity">
    <text evidence="2">Belongs to the NASP family.</text>
</comment>
<name>A0A9W3ACX3_BIOGL</name>
<dbReference type="SUPFAM" id="SSF48452">
    <property type="entry name" value="TPR-like"/>
    <property type="match status" value="1"/>
</dbReference>
<feature type="compositionally biased region" description="Basic and acidic residues" evidence="7">
    <location>
        <begin position="632"/>
        <end position="647"/>
    </location>
</feature>
<feature type="compositionally biased region" description="Basic and acidic residues" evidence="7">
    <location>
        <begin position="200"/>
        <end position="210"/>
    </location>
</feature>
<dbReference type="RefSeq" id="XP_055885144.1">
    <property type="nucleotide sequence ID" value="XM_056029169.1"/>
</dbReference>
<feature type="compositionally biased region" description="Basic and acidic residues" evidence="7">
    <location>
        <begin position="183"/>
        <end position="193"/>
    </location>
</feature>
<keyword evidence="3" id="KW-0677">Repeat</keyword>
<keyword evidence="4" id="KW-0802">TPR repeat</keyword>
<dbReference type="Pfam" id="PF10516">
    <property type="entry name" value="SHNi-TPR"/>
    <property type="match status" value="1"/>
</dbReference>
<evidence type="ECO:0000313" key="9">
    <source>
        <dbReference type="Proteomes" id="UP001165740"/>
    </source>
</evidence>
<feature type="compositionally biased region" description="Basic and acidic residues" evidence="7">
    <location>
        <begin position="138"/>
        <end position="150"/>
    </location>
</feature>
<feature type="compositionally biased region" description="Basic and acidic residues" evidence="7">
    <location>
        <begin position="557"/>
        <end position="566"/>
    </location>
</feature>
<dbReference type="Gene3D" id="1.25.40.10">
    <property type="entry name" value="Tetratricopeptide repeat domain"/>
    <property type="match status" value="1"/>
</dbReference>
<dbReference type="GeneID" id="106064354"/>
<evidence type="ECO:0000256" key="2">
    <source>
        <dbReference type="ARBA" id="ARBA00008402"/>
    </source>
</evidence>
<dbReference type="GO" id="GO:0042393">
    <property type="term" value="F:histone binding"/>
    <property type="evidence" value="ECO:0007669"/>
    <property type="project" value="TreeGrafter"/>
</dbReference>
<dbReference type="InterPro" id="IPR051730">
    <property type="entry name" value="NASP-like"/>
</dbReference>
<gene>
    <name evidence="10 11 12 13 14" type="primary">LOC106064354</name>
</gene>
<evidence type="ECO:0000313" key="11">
    <source>
        <dbReference type="RefSeq" id="XP_055885143.1"/>
    </source>
</evidence>
<dbReference type="AlphaFoldDB" id="A0A9W3ACX3"/>
<reference evidence="10 11" key="1">
    <citation type="submission" date="2025-04" db="UniProtKB">
        <authorList>
            <consortium name="RefSeq"/>
        </authorList>
    </citation>
    <scope>IDENTIFICATION</scope>
</reference>
<keyword evidence="5" id="KW-0539">Nucleus</keyword>
<evidence type="ECO:0000259" key="8">
    <source>
        <dbReference type="Pfam" id="PF10516"/>
    </source>
</evidence>
<feature type="coiled-coil region" evidence="6">
    <location>
        <begin position="419"/>
        <end position="486"/>
    </location>
</feature>
<evidence type="ECO:0000256" key="6">
    <source>
        <dbReference type="SAM" id="Coils"/>
    </source>
</evidence>
<feature type="compositionally biased region" description="Polar residues" evidence="7">
    <location>
        <begin position="504"/>
        <end position="523"/>
    </location>
</feature>
<evidence type="ECO:0000313" key="14">
    <source>
        <dbReference type="RefSeq" id="XP_055885147.1"/>
    </source>
</evidence>
<keyword evidence="6" id="KW-0175">Coiled coil</keyword>
<comment type="subcellular location">
    <subcellularLocation>
        <location evidence="1">Nucleus</location>
    </subcellularLocation>
</comment>
<dbReference type="InterPro" id="IPR019544">
    <property type="entry name" value="Tetratricopeptide_SHNi-TPR_dom"/>
</dbReference>
<feature type="compositionally biased region" description="Acidic residues" evidence="7">
    <location>
        <begin position="94"/>
        <end position="106"/>
    </location>
</feature>
<feature type="compositionally biased region" description="Polar residues" evidence="7">
    <location>
        <begin position="662"/>
        <end position="674"/>
    </location>
</feature>
<dbReference type="GO" id="GO:0006335">
    <property type="term" value="P:DNA replication-dependent chromatin assembly"/>
    <property type="evidence" value="ECO:0007669"/>
    <property type="project" value="TreeGrafter"/>
</dbReference>
<evidence type="ECO:0000256" key="1">
    <source>
        <dbReference type="ARBA" id="ARBA00004123"/>
    </source>
</evidence>
<dbReference type="RefSeq" id="XP_055885147.1">
    <property type="nucleotide sequence ID" value="XM_056029172.1"/>
</dbReference>
<evidence type="ECO:0000256" key="3">
    <source>
        <dbReference type="ARBA" id="ARBA00022737"/>
    </source>
</evidence>
<evidence type="ECO:0000313" key="13">
    <source>
        <dbReference type="RefSeq" id="XP_055885146.1"/>
    </source>
</evidence>
<dbReference type="Proteomes" id="UP001165740">
    <property type="component" value="Chromosome 5"/>
</dbReference>
<dbReference type="GO" id="GO:0034080">
    <property type="term" value="P:CENP-A containing chromatin assembly"/>
    <property type="evidence" value="ECO:0007669"/>
    <property type="project" value="TreeGrafter"/>
</dbReference>
<protein>
    <submittedName>
        <fullName evidence="10 11">Histone-binding protein N1/N2-like isoform X1</fullName>
    </submittedName>
</protein>
<feature type="compositionally biased region" description="Basic and acidic residues" evidence="7">
    <location>
        <begin position="162"/>
        <end position="176"/>
    </location>
</feature>
<sequence>MATTTESSTSAVDSVEKLEVMKKAADLLAQGKRNMLCGEVPKAVNLFEEAVQLLVKECGELSRDCADAYFSCGSALLELGRMETNVLGTALEGVEVEEEKEEEESEQFEKPPAEDDSVRQQLREEVYEAMAEGEREEDMQKTDKEIKDGEDGGASQMETVTDENKDNVADKSDLKESITAAGDADKELKKEEIPETNSTVEDKSLTESKINEVTPADSNTVADKDETKDQLEKPKQEEEMEVVEKNSEKSEISHKAHEDAAQSAEAEKETASENAVDTAMDIDEKKDVELEDESEADKDEEETEETVDEEEAVEGDESADGEKDEDVPNFQLAWEYLDLAKVIYLKNESKEDQLKAAECHLKLGEVSMETEQHTIAVEDLLSALKIQQKYLAPDDRLIAETHYQLGLAYGLGKEFKLSIEQYQLAISVIEAKIASLKKVLEDEQIDAENKENLETNPELKKFADEIKELQDLIPEMKNKTEDARIEENDLQKMKAIVKENLFPSGTTKEFGSPSKKSGGSVTSGDVDENGERKASDIAHLVRKKRKPEEDTSAPSEQEVKKIRQEVVSDDVNVETKVDEAKMNVDEQVNTEESKVNSDNSNINVEPKVNGDEPNVNGDEPKVNGDEPGVNGDDIKVSGDIIESKVISKVEVSPTEDAKMNGDTETPSIETSASTEVAPMAT</sequence>
<feature type="domain" description="Tetratricopeptide SHNi-TPR" evidence="8">
    <location>
        <begin position="357"/>
        <end position="393"/>
    </location>
</feature>